<evidence type="ECO:0000256" key="1">
    <source>
        <dbReference type="SAM" id="MobiDB-lite"/>
    </source>
</evidence>
<evidence type="ECO:0000313" key="3">
    <source>
        <dbReference type="EMBL" id="EPD67743.1"/>
    </source>
</evidence>
<proteinExistence type="predicted"/>
<keyword evidence="2" id="KW-1133">Transmembrane helix</keyword>
<feature type="compositionally biased region" description="Basic residues" evidence="1">
    <location>
        <begin position="225"/>
        <end position="236"/>
    </location>
</feature>
<feature type="transmembrane region" description="Helical" evidence="2">
    <location>
        <begin position="68"/>
        <end position="91"/>
    </location>
</feature>
<dbReference type="STRING" id="1125779.HMPREF1219_02156"/>
<accession>S2YTM0</accession>
<keyword evidence="2" id="KW-0812">Transmembrane</keyword>
<evidence type="ECO:0000313" key="4">
    <source>
        <dbReference type="Proteomes" id="UP000014408"/>
    </source>
</evidence>
<feature type="compositionally biased region" description="Low complexity" evidence="1">
    <location>
        <begin position="165"/>
        <end position="175"/>
    </location>
</feature>
<feature type="compositionally biased region" description="Basic and acidic residues" evidence="1">
    <location>
        <begin position="153"/>
        <end position="164"/>
    </location>
</feature>
<sequence>MSDGSRFSDEAATDAFLTALSRGEDPSDGNDPFAADFAALVGEVSRDIPAAPRPVTSLDDRRRGWKGFLGAGLVGAAASALVIAGVGGAIFNSQPGDALWAANKSLFGNHAAVVELASTLQQADDARTRGDTDGALALLEQAHVLAAALENTATHDGDVDKPETTETVTVTATPSEQPPAEPTTTEAQPTVTVTETTTVTVAPEPTPTPHHRRRADDGNRDRRSGPHNHPHARAGNRHAPDHQLAGVDAVHKPQAVIPRQVILRVRKRARLMHRRQLPVEHRAIVIRQNIPIIKMVLLAILAEEENAPVPARRNVLLKLTQPAQILHQ</sequence>
<reference evidence="3 4" key="1">
    <citation type="submission" date="2013-05" db="EMBL/GenBank/DDBJ databases">
        <title>The Genome Sequence of Corynebacterium pyruviciproducens 1773O (ATCC BAA-1742).</title>
        <authorList>
            <consortium name="The Broad Institute Genomics Platform"/>
            <person name="Earl A."/>
            <person name="Ward D."/>
            <person name="Feldgarden M."/>
            <person name="Gevers D."/>
            <person name="Tong J."/>
            <person name="Walker B."/>
            <person name="Young S."/>
            <person name="Zeng Q."/>
            <person name="Gargeya S."/>
            <person name="Fitzgerald M."/>
            <person name="Haas B."/>
            <person name="Abouelleil A."/>
            <person name="Allen A.W."/>
            <person name="Alvarado L."/>
            <person name="Arachchi H.M."/>
            <person name="Berlin A.M."/>
            <person name="Chapman S.B."/>
            <person name="Gainer-Dewar J."/>
            <person name="Goldberg J."/>
            <person name="Griggs A."/>
            <person name="Gujja S."/>
            <person name="Hansen M."/>
            <person name="Howarth C."/>
            <person name="Imamovic A."/>
            <person name="Ireland A."/>
            <person name="Larimer J."/>
            <person name="McCowan C."/>
            <person name="Murphy C."/>
            <person name="Pearson M."/>
            <person name="Poon T.W."/>
            <person name="Priest M."/>
            <person name="Roberts A."/>
            <person name="Saif S."/>
            <person name="Shea T."/>
            <person name="Sisk P."/>
            <person name="Sykes S."/>
            <person name="Wortman J."/>
            <person name="Nusbaum C."/>
            <person name="Birren B."/>
        </authorList>
    </citation>
    <scope>NUCLEOTIDE SEQUENCE [LARGE SCALE GENOMIC DNA]</scope>
    <source>
        <strain evidence="3 4">ATCC BAA-1742</strain>
    </source>
</reference>
<name>S2YTM0_9CORY</name>
<feature type="compositionally biased region" description="Basic and acidic residues" evidence="1">
    <location>
        <begin position="214"/>
        <end position="224"/>
    </location>
</feature>
<dbReference type="PATRIC" id="fig|1125779.3.peg.2101"/>
<feature type="region of interest" description="Disordered" evidence="1">
    <location>
        <begin position="153"/>
        <end position="239"/>
    </location>
</feature>
<dbReference type="AlphaFoldDB" id="S2YTM0"/>
<keyword evidence="2" id="KW-0472">Membrane</keyword>
<gene>
    <name evidence="3" type="ORF">HMPREF1219_02156</name>
</gene>
<protein>
    <recommendedName>
        <fullName evidence="5">Anti-sigma-D factor RsdA sigma factor binding region domain-containing protein</fullName>
    </recommendedName>
</protein>
<comment type="caution">
    <text evidence="3">The sequence shown here is derived from an EMBL/GenBank/DDBJ whole genome shotgun (WGS) entry which is preliminary data.</text>
</comment>
<evidence type="ECO:0000256" key="2">
    <source>
        <dbReference type="SAM" id="Phobius"/>
    </source>
</evidence>
<dbReference type="Proteomes" id="UP000014408">
    <property type="component" value="Unassembled WGS sequence"/>
</dbReference>
<dbReference type="eggNOG" id="ENOG5031TPE">
    <property type="taxonomic scope" value="Bacteria"/>
</dbReference>
<keyword evidence="4" id="KW-1185">Reference proteome</keyword>
<dbReference type="HOGENOM" id="CLU_846539_0_0_11"/>
<dbReference type="EMBL" id="ATBY01000017">
    <property type="protein sequence ID" value="EPD67743.1"/>
    <property type="molecule type" value="Genomic_DNA"/>
</dbReference>
<feature type="compositionally biased region" description="Low complexity" evidence="1">
    <location>
        <begin position="182"/>
        <end position="203"/>
    </location>
</feature>
<organism evidence="3 4">
    <name type="scientific">Corynebacterium pyruviciproducens ATCC BAA-1742</name>
    <dbReference type="NCBI Taxonomy" id="1125779"/>
    <lineage>
        <taxon>Bacteria</taxon>
        <taxon>Bacillati</taxon>
        <taxon>Actinomycetota</taxon>
        <taxon>Actinomycetes</taxon>
        <taxon>Mycobacteriales</taxon>
        <taxon>Corynebacteriaceae</taxon>
        <taxon>Corynebacterium</taxon>
    </lineage>
</organism>
<evidence type="ECO:0008006" key="5">
    <source>
        <dbReference type="Google" id="ProtNLM"/>
    </source>
</evidence>